<reference evidence="1 2" key="1">
    <citation type="submission" date="2019-01" db="EMBL/GenBank/DDBJ databases">
        <title>Draft Genome and Complete Hox-Cluster Characterization of the Sterlet Sturgeon (Acipenser ruthenus).</title>
        <authorList>
            <person name="Wei Q."/>
        </authorList>
    </citation>
    <scope>NUCLEOTIDE SEQUENCE [LARGE SCALE GENOMIC DNA]</scope>
    <source>
        <strain evidence="1">WHYD16114868_AA</strain>
        <tissue evidence="1">Blood</tissue>
    </source>
</reference>
<accession>A0A662YVT5</accession>
<keyword evidence="2" id="KW-1185">Reference proteome</keyword>
<keyword evidence="1" id="KW-0966">Cell projection</keyword>
<gene>
    <name evidence="1" type="ORF">EOD39_8897</name>
</gene>
<keyword evidence="1" id="KW-0282">Flagellum</keyword>
<keyword evidence="1" id="KW-0969">Cilium</keyword>
<protein>
    <submittedName>
        <fullName evidence="1">Cilia-and flagella-associated protein 57</fullName>
    </submittedName>
</protein>
<dbReference type="InterPro" id="IPR052993">
    <property type="entry name" value="CFA-57"/>
</dbReference>
<dbReference type="PANTHER" id="PTHR32215:SF0">
    <property type="entry name" value="CILIA- AND FLAGELLA-ASSOCIATED PROTEIN 57"/>
    <property type="match status" value="1"/>
</dbReference>
<dbReference type="Proteomes" id="UP000289886">
    <property type="component" value="Unassembled WGS sequence"/>
</dbReference>
<dbReference type="SUPFAM" id="SSF50978">
    <property type="entry name" value="WD40 repeat-like"/>
    <property type="match status" value="1"/>
</dbReference>
<dbReference type="FunFam" id="2.130.10.10:FF:000357">
    <property type="entry name" value="Cilia and flagella associated protein 57"/>
    <property type="match status" value="1"/>
</dbReference>
<proteinExistence type="predicted"/>
<dbReference type="EMBL" id="SCEB01000142">
    <property type="protein sequence ID" value="RXN00688.1"/>
    <property type="molecule type" value="Genomic_DNA"/>
</dbReference>
<name>A0A662YVT5_ACIRT</name>
<dbReference type="Gene3D" id="2.130.10.10">
    <property type="entry name" value="YVTN repeat-like/Quinoprotein amine dehydrogenase"/>
    <property type="match status" value="1"/>
</dbReference>
<dbReference type="InterPro" id="IPR036322">
    <property type="entry name" value="WD40_repeat_dom_sf"/>
</dbReference>
<comment type="caution">
    <text evidence="1">The sequence shown here is derived from an EMBL/GenBank/DDBJ whole genome shotgun (WGS) entry which is preliminary data.</text>
</comment>
<evidence type="ECO:0000313" key="2">
    <source>
        <dbReference type="Proteomes" id="UP000289886"/>
    </source>
</evidence>
<dbReference type="PANTHER" id="PTHR32215">
    <property type="entry name" value="CILIA- AND FLAGELLA-ASSOCIATED PROTEIN 57"/>
    <property type="match status" value="1"/>
</dbReference>
<evidence type="ECO:0000313" key="1">
    <source>
        <dbReference type="EMBL" id="RXN00688.1"/>
    </source>
</evidence>
<organism evidence="1 2">
    <name type="scientific">Acipenser ruthenus</name>
    <name type="common">Sterlet sturgeon</name>
    <dbReference type="NCBI Taxonomy" id="7906"/>
    <lineage>
        <taxon>Eukaryota</taxon>
        <taxon>Metazoa</taxon>
        <taxon>Chordata</taxon>
        <taxon>Craniata</taxon>
        <taxon>Vertebrata</taxon>
        <taxon>Euteleostomi</taxon>
        <taxon>Actinopterygii</taxon>
        <taxon>Chondrostei</taxon>
        <taxon>Acipenseriformes</taxon>
        <taxon>Acipenseridae</taxon>
        <taxon>Acipenser</taxon>
    </lineage>
</organism>
<sequence length="244" mass="27575">MSAIVAQSHHIFGIRAGVTNNVFYFDEQTIIFPSGNNCLRYNIDQKWQKFIQGSEKSHGMLALAISPNRRYLAVSERGEKGSITVYDLQQEQSKKRKVLTGGELPVQEFLCMAFSPDSKYLIAQAGAPDWTLFYWVWEKQKVMATMKTSSQSNPISQVSFNPQDNTQICVTGNGVFKLFRYAEGSLKQSSFQKLEGQNILCHAWVSEERVIAGTETAKLLVFESGDLRWEMSVEPKPASQEAER</sequence>
<dbReference type="InterPro" id="IPR015943">
    <property type="entry name" value="WD40/YVTN_repeat-like_dom_sf"/>
</dbReference>
<dbReference type="AlphaFoldDB" id="A0A662YVT5"/>